<reference evidence="1" key="2">
    <citation type="submission" date="2020-09" db="EMBL/GenBank/DDBJ databases">
        <authorList>
            <person name="Sun Q."/>
            <person name="Ohkuma M."/>
        </authorList>
    </citation>
    <scope>NUCLEOTIDE SEQUENCE</scope>
    <source>
        <strain evidence="1">JCM 4122</strain>
    </source>
</reference>
<evidence type="ECO:0000313" key="2">
    <source>
        <dbReference type="Proteomes" id="UP000632849"/>
    </source>
</evidence>
<sequence length="52" mass="5359">MSSEAAQVYEAAVKVEKALVEIGALLVAGAELFELVQPGEGALDHPAHLAQS</sequence>
<organism evidence="1 2">
    <name type="scientific">Streptomyces filamentosus</name>
    <name type="common">Streptomyces roseosporus</name>
    <dbReference type="NCBI Taxonomy" id="67294"/>
    <lineage>
        <taxon>Bacteria</taxon>
        <taxon>Bacillati</taxon>
        <taxon>Actinomycetota</taxon>
        <taxon>Actinomycetes</taxon>
        <taxon>Kitasatosporales</taxon>
        <taxon>Streptomycetaceae</taxon>
        <taxon>Streptomyces</taxon>
    </lineage>
</organism>
<evidence type="ECO:0000313" key="1">
    <source>
        <dbReference type="EMBL" id="GHG04366.1"/>
    </source>
</evidence>
<dbReference type="AlphaFoldDB" id="A0A919EP44"/>
<protein>
    <submittedName>
        <fullName evidence="1">Uncharacterized protein</fullName>
    </submittedName>
</protein>
<dbReference type="Proteomes" id="UP000632849">
    <property type="component" value="Unassembled WGS sequence"/>
</dbReference>
<gene>
    <name evidence="1" type="ORF">GCM10017667_38580</name>
</gene>
<accession>A0A919EP44</accession>
<comment type="caution">
    <text evidence="1">The sequence shown here is derived from an EMBL/GenBank/DDBJ whole genome shotgun (WGS) entry which is preliminary data.</text>
</comment>
<reference evidence="1" key="1">
    <citation type="journal article" date="2014" name="Int. J. Syst. Evol. Microbiol.">
        <title>Complete genome sequence of Corynebacterium casei LMG S-19264T (=DSM 44701T), isolated from a smear-ripened cheese.</title>
        <authorList>
            <consortium name="US DOE Joint Genome Institute (JGI-PGF)"/>
            <person name="Walter F."/>
            <person name="Albersmeier A."/>
            <person name="Kalinowski J."/>
            <person name="Ruckert C."/>
        </authorList>
    </citation>
    <scope>NUCLEOTIDE SEQUENCE</scope>
    <source>
        <strain evidence="1">JCM 4122</strain>
    </source>
</reference>
<name>A0A919EP44_STRFL</name>
<dbReference type="EMBL" id="BNBE01000002">
    <property type="protein sequence ID" value="GHG04366.1"/>
    <property type="molecule type" value="Genomic_DNA"/>
</dbReference>
<keyword evidence="2" id="KW-1185">Reference proteome</keyword>
<proteinExistence type="predicted"/>